<comment type="caution">
    <text evidence="13">The sequence shown here is derived from an EMBL/GenBank/DDBJ whole genome shotgun (WGS) entry which is preliminary data.</text>
</comment>
<comment type="caution">
    <text evidence="9">Lacks conserved residue(s) required for the propagation of feature annotation.</text>
</comment>
<keyword evidence="5 9" id="KW-0653">Protein transport</keyword>
<feature type="transmembrane region" description="Helical" evidence="9">
    <location>
        <begin position="289"/>
        <end position="310"/>
    </location>
</feature>
<evidence type="ECO:0000259" key="10">
    <source>
        <dbReference type="Pfam" id="PF02355"/>
    </source>
</evidence>
<comment type="subcellular location">
    <subcellularLocation>
        <location evidence="1 9">Cell membrane</location>
        <topology evidence="1 9">Multi-pass membrane protein</topology>
    </subcellularLocation>
</comment>
<feature type="domain" description="Protein translocase subunit SecDF P1" evidence="11">
    <location>
        <begin position="60"/>
        <end position="118"/>
    </location>
</feature>
<dbReference type="Proteomes" id="UP000285138">
    <property type="component" value="Unassembled WGS sequence"/>
</dbReference>
<evidence type="ECO:0000256" key="8">
    <source>
        <dbReference type="ARBA" id="ARBA00023136"/>
    </source>
</evidence>
<dbReference type="InterPro" id="IPR022813">
    <property type="entry name" value="SecD/SecF_arch_bac"/>
</dbReference>
<evidence type="ECO:0000256" key="6">
    <source>
        <dbReference type="ARBA" id="ARBA00022989"/>
    </source>
</evidence>
<comment type="subunit">
    <text evidence="9">Forms a complex with SecF. Part of the essential Sec protein translocation apparatus which comprises SecA, SecYEG and auxiliary proteins SecDF. Other proteins may also be involved.</text>
</comment>
<proteinExistence type="inferred from homology"/>
<keyword evidence="3 9" id="KW-1003">Cell membrane</keyword>
<feature type="transmembrane region" description="Helical" evidence="9">
    <location>
        <begin position="264"/>
        <end position="283"/>
    </location>
</feature>
<name>A0A424Y946_9FIRM</name>
<keyword evidence="7 9" id="KW-0811">Translocation</keyword>
<keyword evidence="4 9" id="KW-0812">Transmembrane</keyword>
<evidence type="ECO:0000259" key="12">
    <source>
        <dbReference type="Pfam" id="PF22599"/>
    </source>
</evidence>
<dbReference type="GO" id="GO:0005886">
    <property type="term" value="C:plasma membrane"/>
    <property type="evidence" value="ECO:0007669"/>
    <property type="project" value="UniProtKB-SubCell"/>
</dbReference>
<dbReference type="Gene3D" id="3.30.1360.200">
    <property type="match status" value="1"/>
</dbReference>
<dbReference type="PANTHER" id="PTHR30081">
    <property type="entry name" value="PROTEIN-EXPORT MEMBRANE PROTEIN SEC"/>
    <property type="match status" value="1"/>
</dbReference>
<keyword evidence="6 9" id="KW-1133">Transmembrane helix</keyword>
<dbReference type="NCBIfam" id="TIGR00916">
    <property type="entry name" value="2A0604s01"/>
    <property type="match status" value="1"/>
</dbReference>
<dbReference type="AlphaFoldDB" id="A0A424Y946"/>
<evidence type="ECO:0000256" key="5">
    <source>
        <dbReference type="ARBA" id="ARBA00022927"/>
    </source>
</evidence>
<gene>
    <name evidence="9 13" type="primary">secD</name>
    <name evidence="13" type="ORF">D5R97_10525</name>
</gene>
<evidence type="ECO:0000313" key="14">
    <source>
        <dbReference type="Proteomes" id="UP000285138"/>
    </source>
</evidence>
<evidence type="ECO:0000259" key="11">
    <source>
        <dbReference type="Pfam" id="PF21760"/>
    </source>
</evidence>
<protein>
    <recommendedName>
        <fullName evidence="9">Protein translocase subunit SecD</fullName>
    </recommendedName>
</protein>
<dbReference type="GO" id="GO:0006605">
    <property type="term" value="P:protein targeting"/>
    <property type="evidence" value="ECO:0007669"/>
    <property type="project" value="UniProtKB-UniRule"/>
</dbReference>
<dbReference type="EMBL" id="QZAA01000299">
    <property type="protein sequence ID" value="RQD72729.1"/>
    <property type="molecule type" value="Genomic_DNA"/>
</dbReference>
<dbReference type="InterPro" id="IPR055344">
    <property type="entry name" value="SecD_SecF_C_bact"/>
</dbReference>
<evidence type="ECO:0000256" key="3">
    <source>
        <dbReference type="ARBA" id="ARBA00022475"/>
    </source>
</evidence>
<reference evidence="13 14" key="1">
    <citation type="submission" date="2018-08" db="EMBL/GenBank/DDBJ databases">
        <title>The metabolism and importance of syntrophic acetate oxidation coupled to methane or sulfide production in haloalkaline environments.</title>
        <authorList>
            <person name="Timmers P.H.A."/>
            <person name="Vavourakis C.D."/>
            <person name="Sorokin D.Y."/>
            <person name="Sinninghe Damste J.S."/>
            <person name="Muyzer G."/>
            <person name="Stams A.J.M."/>
            <person name="Plugge C.M."/>
        </authorList>
    </citation>
    <scope>NUCLEOTIDE SEQUENCE [LARGE SCALE GENOMIC DNA]</scope>
    <source>
        <strain evidence="13">MSAO_Bac1</strain>
    </source>
</reference>
<dbReference type="GO" id="GO:0065002">
    <property type="term" value="P:intracellular protein transmembrane transport"/>
    <property type="evidence" value="ECO:0007669"/>
    <property type="project" value="UniProtKB-UniRule"/>
</dbReference>
<dbReference type="InterPro" id="IPR005791">
    <property type="entry name" value="SecD"/>
</dbReference>
<dbReference type="FunFam" id="1.20.1640.10:FF:000004">
    <property type="entry name" value="Protein translocase subunit SecD"/>
    <property type="match status" value="1"/>
</dbReference>
<evidence type="ECO:0000256" key="7">
    <source>
        <dbReference type="ARBA" id="ARBA00023010"/>
    </source>
</evidence>
<keyword evidence="8 9" id="KW-0472">Membrane</keyword>
<dbReference type="HAMAP" id="MF_01463_B">
    <property type="entry name" value="SecD_B"/>
    <property type="match status" value="1"/>
</dbReference>
<dbReference type="NCBIfam" id="TIGR01129">
    <property type="entry name" value="secD"/>
    <property type="match status" value="1"/>
</dbReference>
<dbReference type="Pfam" id="PF21760">
    <property type="entry name" value="SecD_1st"/>
    <property type="match status" value="1"/>
</dbReference>
<evidence type="ECO:0000256" key="1">
    <source>
        <dbReference type="ARBA" id="ARBA00004651"/>
    </source>
</evidence>
<accession>A0A424Y946</accession>
<dbReference type="PANTHER" id="PTHR30081:SF1">
    <property type="entry name" value="PROTEIN TRANSLOCASE SUBUNIT SECD"/>
    <property type="match status" value="1"/>
</dbReference>
<dbReference type="SUPFAM" id="SSF82866">
    <property type="entry name" value="Multidrug efflux transporter AcrB transmembrane domain"/>
    <property type="match status" value="1"/>
</dbReference>
<feature type="transmembrane region" description="Helical" evidence="9">
    <location>
        <begin position="331"/>
        <end position="356"/>
    </location>
</feature>
<dbReference type="InterPro" id="IPR054384">
    <property type="entry name" value="SecDF_P1_head"/>
</dbReference>
<comment type="similarity">
    <text evidence="9">Belongs to the SecD/SecF family. SecD subfamily.</text>
</comment>
<keyword evidence="2 9" id="KW-0813">Transport</keyword>
<evidence type="ECO:0000256" key="9">
    <source>
        <dbReference type="HAMAP-Rule" id="MF_01463"/>
    </source>
</evidence>
<feature type="transmembrane region" description="Helical" evidence="9">
    <location>
        <begin position="239"/>
        <end position="257"/>
    </location>
</feature>
<dbReference type="Pfam" id="PF22599">
    <property type="entry name" value="SecDF_P1_head"/>
    <property type="match status" value="1"/>
</dbReference>
<dbReference type="Gene3D" id="1.20.1640.10">
    <property type="entry name" value="Multidrug efflux transporter AcrB transmembrane domain"/>
    <property type="match status" value="1"/>
</dbReference>
<dbReference type="Pfam" id="PF02355">
    <property type="entry name" value="SecD_SecF_C"/>
    <property type="match status" value="1"/>
</dbReference>
<organism evidence="13 14">
    <name type="scientific">Candidatus Syntrophonatronum acetioxidans</name>
    <dbReference type="NCBI Taxonomy" id="1795816"/>
    <lineage>
        <taxon>Bacteria</taxon>
        <taxon>Bacillati</taxon>
        <taxon>Bacillota</taxon>
        <taxon>Clostridia</taxon>
        <taxon>Eubacteriales</taxon>
        <taxon>Syntrophomonadaceae</taxon>
        <taxon>Candidatus Syntrophonatronum</taxon>
    </lineage>
</organism>
<comment type="function">
    <text evidence="9">Part of the Sec protein translocase complex. Interacts with the SecYEG preprotein conducting channel. SecDF uses the proton motive force (PMF) to complete protein translocation after the ATP-dependent function of SecA.</text>
</comment>
<feature type="domain" description="SecDF P1 head subdomain" evidence="12">
    <location>
        <begin position="120"/>
        <end position="217"/>
    </location>
</feature>
<dbReference type="GO" id="GO:0015450">
    <property type="term" value="F:protein-transporting ATPase activity"/>
    <property type="evidence" value="ECO:0007669"/>
    <property type="project" value="InterPro"/>
</dbReference>
<evidence type="ECO:0000313" key="13">
    <source>
        <dbReference type="EMBL" id="RQD72729.1"/>
    </source>
</evidence>
<dbReference type="GO" id="GO:0043952">
    <property type="term" value="P:protein transport by the Sec complex"/>
    <property type="evidence" value="ECO:0007669"/>
    <property type="project" value="UniProtKB-UniRule"/>
</dbReference>
<feature type="domain" description="Protein export membrane protein SecD/SecF C-terminal" evidence="10">
    <location>
        <begin position="222"/>
        <end position="389"/>
    </location>
</feature>
<dbReference type="InterPro" id="IPR048634">
    <property type="entry name" value="SecD_SecF_C"/>
</dbReference>
<feature type="transmembrane region" description="Helical" evidence="9">
    <location>
        <begin position="362"/>
        <end position="381"/>
    </location>
</feature>
<evidence type="ECO:0000256" key="2">
    <source>
        <dbReference type="ARBA" id="ARBA00022448"/>
    </source>
</evidence>
<sequence>MVKRSRMLLIGTFLLLVVFSLLIATQIPPHINLGLDLVGGVYVLLEAREGEDEPATRDTIERAITIIRNRVDEFGVTEPIIQQEGDRRIRVELPDIDDPSRAMEVIGRTALLTFVDPDGEVVLTGANLDTAEFTYDQFNRPAVALEFDREGRDKFADATERLAGTNEPLSIYLDDELVSAPVVDEVIREGKAIIRGDFTAEEAGDLALILRSGALPVELVELETRTIGPTLGADSRDRSINAGIIGLSLLFVFMLIIYRLIGALASFALGVYVVLVLAVLTALNATLTLPGIAGLILSIGMAVDANVIIFERFKEEYRSGKTLRSGVEAAFRNALSTILDANITTLIAAAVLFYFGTGPVRGFAVTLSIGIVMSMFTAIVLTRHLLRYLIGANIITNPNLFGVRGIEDNVELKGN</sequence>
<dbReference type="InterPro" id="IPR048631">
    <property type="entry name" value="SecD_1st"/>
</dbReference>
<evidence type="ECO:0000256" key="4">
    <source>
        <dbReference type="ARBA" id="ARBA00022692"/>
    </source>
</evidence>